<evidence type="ECO:0000313" key="1">
    <source>
        <dbReference type="EMBL" id="KAJ8428363.1"/>
    </source>
</evidence>
<evidence type="ECO:0000313" key="2">
    <source>
        <dbReference type="Proteomes" id="UP001153076"/>
    </source>
</evidence>
<dbReference type="Proteomes" id="UP001153076">
    <property type="component" value="Unassembled WGS sequence"/>
</dbReference>
<gene>
    <name evidence="1" type="ORF">Cgig2_027779</name>
</gene>
<proteinExistence type="predicted"/>
<dbReference type="OrthoDB" id="1736084at2759"/>
<dbReference type="PANTHER" id="PTHR33710:SF86">
    <property type="entry name" value="VIRAL MOVEMENT PROTEIN"/>
    <property type="match status" value="1"/>
</dbReference>
<organism evidence="1 2">
    <name type="scientific">Carnegiea gigantea</name>
    <dbReference type="NCBI Taxonomy" id="171969"/>
    <lineage>
        <taxon>Eukaryota</taxon>
        <taxon>Viridiplantae</taxon>
        <taxon>Streptophyta</taxon>
        <taxon>Embryophyta</taxon>
        <taxon>Tracheophyta</taxon>
        <taxon>Spermatophyta</taxon>
        <taxon>Magnoliopsida</taxon>
        <taxon>eudicotyledons</taxon>
        <taxon>Gunneridae</taxon>
        <taxon>Pentapetalae</taxon>
        <taxon>Caryophyllales</taxon>
        <taxon>Cactineae</taxon>
        <taxon>Cactaceae</taxon>
        <taxon>Cactoideae</taxon>
        <taxon>Echinocereeae</taxon>
        <taxon>Carnegiea</taxon>
    </lineage>
</organism>
<accession>A0A9Q1H107</accession>
<keyword evidence="2" id="KW-1185">Reference proteome</keyword>
<comment type="caution">
    <text evidence="1">The sequence shown here is derived from an EMBL/GenBank/DDBJ whole genome shotgun (WGS) entry which is preliminary data.</text>
</comment>
<dbReference type="EMBL" id="JAKOGI010001018">
    <property type="protein sequence ID" value="KAJ8428363.1"/>
    <property type="molecule type" value="Genomic_DNA"/>
</dbReference>
<dbReference type="AlphaFoldDB" id="A0A9Q1H107"/>
<name>A0A9Q1H107_9CARY</name>
<sequence length="324" mass="38230">MKPQNTLDAFNDTLSVCDLFDLGFTGHGYTWWNGQKHKGSVEERLDRYCADSEWSALFPNARITTPIVLNIFESHSQQKKNRRKHFEHFWALDDRCEEVISKAWQPITSVNPIPDCVEKIKRCMAELSAWSYSTFGNIQHEIHKCKTLLESTSSASARKAIFEEINQLRKQKDVLWWQRSRTEFLKFVDHNSTWFHRKANMRRVANQITELKDTNGQSYHKAHDLERIIVAYFGDLFYFEWTGRIEHALGKDMIKSIFYPVDDDIILFIPLCTFWPNYKLTWLLEPSRVCTIKSTYRLILQEYSINAAWSSTGINQAFWKIFGY</sequence>
<protein>
    <submittedName>
        <fullName evidence="1">Uncharacterized protein</fullName>
    </submittedName>
</protein>
<dbReference type="PANTHER" id="PTHR33710">
    <property type="entry name" value="BNAC02G09200D PROTEIN"/>
    <property type="match status" value="1"/>
</dbReference>
<reference evidence="1" key="1">
    <citation type="submission" date="2022-04" db="EMBL/GenBank/DDBJ databases">
        <title>Carnegiea gigantea Genome sequencing and assembly v2.</title>
        <authorList>
            <person name="Copetti D."/>
            <person name="Sanderson M.J."/>
            <person name="Burquez A."/>
            <person name="Wojciechowski M.F."/>
        </authorList>
    </citation>
    <scope>NUCLEOTIDE SEQUENCE</scope>
    <source>
        <strain evidence="1">SGP5-SGP5p</strain>
        <tissue evidence="1">Aerial part</tissue>
    </source>
</reference>